<proteinExistence type="predicted"/>
<dbReference type="InterPro" id="IPR011009">
    <property type="entry name" value="Kinase-like_dom_sf"/>
</dbReference>
<evidence type="ECO:0000259" key="1">
    <source>
        <dbReference type="PROSITE" id="PS50011"/>
    </source>
</evidence>
<dbReference type="GO" id="GO:0005737">
    <property type="term" value="C:cytoplasm"/>
    <property type="evidence" value="ECO:0007669"/>
    <property type="project" value="TreeGrafter"/>
</dbReference>
<accession>A0A0G4H0U4</accession>
<dbReference type="PhylomeDB" id="A0A0G4H0U4"/>
<dbReference type="InParanoid" id="A0A0G4H0U4"/>
<dbReference type="PANTHER" id="PTHR44167:SF25">
    <property type="entry name" value="PROTEIN KINASE DOMAIN CONTAINING PROTEIN"/>
    <property type="match status" value="1"/>
</dbReference>
<keyword evidence="3" id="KW-1185">Reference proteome</keyword>
<dbReference type="OrthoDB" id="193931at2759"/>
<reference evidence="2 3" key="1">
    <citation type="submission" date="2014-11" db="EMBL/GenBank/DDBJ databases">
        <authorList>
            <person name="Zhu J."/>
            <person name="Qi W."/>
            <person name="Song R."/>
        </authorList>
    </citation>
    <scope>NUCLEOTIDE SEQUENCE [LARGE SCALE GENOMIC DNA]</scope>
</reference>
<dbReference type="EMBL" id="CDMY01000929">
    <property type="protein sequence ID" value="CEM37176.1"/>
    <property type="molecule type" value="Genomic_DNA"/>
</dbReference>
<organism evidence="2 3">
    <name type="scientific">Vitrella brassicaformis (strain CCMP3155)</name>
    <dbReference type="NCBI Taxonomy" id="1169540"/>
    <lineage>
        <taxon>Eukaryota</taxon>
        <taxon>Sar</taxon>
        <taxon>Alveolata</taxon>
        <taxon>Colpodellida</taxon>
        <taxon>Vitrellaceae</taxon>
        <taxon>Vitrella</taxon>
    </lineage>
</organism>
<dbReference type="GO" id="GO:0005634">
    <property type="term" value="C:nucleus"/>
    <property type="evidence" value="ECO:0007669"/>
    <property type="project" value="TreeGrafter"/>
</dbReference>
<name>A0A0G4H0U4_VITBC</name>
<dbReference type="PROSITE" id="PS50011">
    <property type="entry name" value="PROTEIN_KINASE_DOM"/>
    <property type="match status" value="1"/>
</dbReference>
<evidence type="ECO:0000313" key="3">
    <source>
        <dbReference type="Proteomes" id="UP000041254"/>
    </source>
</evidence>
<dbReference type="AlphaFoldDB" id="A0A0G4H0U4"/>
<dbReference type="InterPro" id="IPR000719">
    <property type="entry name" value="Prot_kinase_dom"/>
</dbReference>
<sequence>MKEEAQFCSIRGLVVADTYRIVHKIGEDGCGTIYRAEDIATKEDLRLKKLDKEDFDAGVKEVYRRLREARHPNVGRIHEFIEEEDCYWVVMELIHGEAAEHFICEVDHMEDCTPIPADDFWKIVDGVLKGLEYVHADPDIMVYHRNVTADNVMITFTEANQLESVQLIDFELCHDIPDNSMDGLGEDDVPVGTRGYKAPELYAGRFDQRSDLFAVGVIAWRLITHKWPYYLTHRMAEEMDNDKIRETITEQLQESLSFQCGWVLTSLAMYPGASSLLKLLLAPDPNDRAASASEALRHLADVRPCSTAPS</sequence>
<gene>
    <name evidence="2" type="ORF">Vbra_6458</name>
</gene>
<dbReference type="PANTHER" id="PTHR44167">
    <property type="entry name" value="OVARIAN-SPECIFIC SERINE/THREONINE-PROTEIN KINASE LOK-RELATED"/>
    <property type="match status" value="1"/>
</dbReference>
<dbReference type="SUPFAM" id="SSF56112">
    <property type="entry name" value="Protein kinase-like (PK-like)"/>
    <property type="match status" value="1"/>
</dbReference>
<dbReference type="VEuPathDB" id="CryptoDB:Vbra_6458"/>
<dbReference type="Proteomes" id="UP000041254">
    <property type="component" value="Unassembled WGS sequence"/>
</dbReference>
<feature type="domain" description="Protein kinase" evidence="1">
    <location>
        <begin position="19"/>
        <end position="301"/>
    </location>
</feature>
<protein>
    <recommendedName>
        <fullName evidence="1">Protein kinase domain-containing protein</fullName>
    </recommendedName>
</protein>
<dbReference type="GO" id="GO:0005524">
    <property type="term" value="F:ATP binding"/>
    <property type="evidence" value="ECO:0007669"/>
    <property type="project" value="InterPro"/>
</dbReference>
<dbReference type="GO" id="GO:0044773">
    <property type="term" value="P:mitotic DNA damage checkpoint signaling"/>
    <property type="evidence" value="ECO:0007669"/>
    <property type="project" value="TreeGrafter"/>
</dbReference>
<evidence type="ECO:0000313" key="2">
    <source>
        <dbReference type="EMBL" id="CEM37176.1"/>
    </source>
</evidence>
<dbReference type="Pfam" id="PF00069">
    <property type="entry name" value="Pkinase"/>
    <property type="match status" value="1"/>
</dbReference>
<dbReference type="GO" id="GO:0004674">
    <property type="term" value="F:protein serine/threonine kinase activity"/>
    <property type="evidence" value="ECO:0007669"/>
    <property type="project" value="TreeGrafter"/>
</dbReference>
<dbReference type="Gene3D" id="3.30.200.20">
    <property type="entry name" value="Phosphorylase Kinase, domain 1"/>
    <property type="match status" value="1"/>
</dbReference>
<dbReference type="STRING" id="1169540.A0A0G4H0U4"/>
<dbReference type="Gene3D" id="1.10.510.10">
    <property type="entry name" value="Transferase(Phosphotransferase) domain 1"/>
    <property type="match status" value="1"/>
</dbReference>